<dbReference type="InterPro" id="IPR012348">
    <property type="entry name" value="RNR-like"/>
</dbReference>
<comment type="catalytic activity">
    <reaction evidence="4">
        <text>propane + NADH + O2 + H(+) = propan-2-ol + NAD(+) + H2O</text>
        <dbReference type="Rhea" id="RHEA:49992"/>
        <dbReference type="ChEBI" id="CHEBI:15377"/>
        <dbReference type="ChEBI" id="CHEBI:15378"/>
        <dbReference type="ChEBI" id="CHEBI:15379"/>
        <dbReference type="ChEBI" id="CHEBI:17824"/>
        <dbReference type="ChEBI" id="CHEBI:32879"/>
        <dbReference type="ChEBI" id="CHEBI:57540"/>
        <dbReference type="ChEBI" id="CHEBI:57945"/>
        <dbReference type="EC" id="1.14.13.227"/>
    </reaction>
</comment>
<evidence type="ECO:0000256" key="4">
    <source>
        <dbReference type="ARBA" id="ARBA00048941"/>
    </source>
</evidence>
<sequence>MGTPPVKKVDDGTARRGDDAERQFNWFTPVKRRASVYEDVTVDTQPSTSRHLDRGWSMSFDGVHGVWSDDSTRLEVGDWHDFRDPGQWWERTFFQVGSQYERQIDSAVRQATVDGLFEDFDPAWVEFLRANLQVPAFVQHGLWLAVASAGRDTLSDTITHAVVMQAALKQRFAQSIILYALDLEPHLGSIPMDTARDRWLEHPAWQPTREYIERLRTIVDWGETLVAVNVCFEPICGVLVQRELGMRAASANGDTVTPVLGRVAQLEWEWLNTWTCSLMKLVLDDAEHGERNRELVAGWIDDWMPRSFAAAEALAGMVDELPVAIDFEASRGRTLAQARTFWDAAGVGDMVSVPA</sequence>
<evidence type="ECO:0000313" key="6">
    <source>
        <dbReference type="Proteomes" id="UP000240739"/>
    </source>
</evidence>
<accession>A0A2T4UK35</accession>
<proteinExistence type="predicted"/>
<evidence type="ECO:0000256" key="1">
    <source>
        <dbReference type="ARBA" id="ARBA00012710"/>
    </source>
</evidence>
<dbReference type="SUPFAM" id="SSF47240">
    <property type="entry name" value="Ferritin-like"/>
    <property type="match status" value="1"/>
</dbReference>
<dbReference type="OrthoDB" id="9806768at2"/>
<dbReference type="RefSeq" id="WP_107568212.1">
    <property type="nucleotide sequence ID" value="NZ_PYYB01000001.1"/>
</dbReference>
<keyword evidence="3" id="KW-0503">Monooxygenase</keyword>
<name>A0A2T4UK35_9ACTN</name>
<dbReference type="PIRSF" id="PIRSF000040">
    <property type="entry name" value="MMOH_comp"/>
    <property type="match status" value="1"/>
</dbReference>
<dbReference type="EMBL" id="PYYB01000001">
    <property type="protein sequence ID" value="PTL59567.1"/>
    <property type="molecule type" value="Genomic_DNA"/>
</dbReference>
<evidence type="ECO:0000313" key="5">
    <source>
        <dbReference type="EMBL" id="PTL59567.1"/>
    </source>
</evidence>
<organism evidence="5 6">
    <name type="scientific">Paraconexibacter algicola</name>
    <dbReference type="NCBI Taxonomy" id="2133960"/>
    <lineage>
        <taxon>Bacteria</taxon>
        <taxon>Bacillati</taxon>
        <taxon>Actinomycetota</taxon>
        <taxon>Thermoleophilia</taxon>
        <taxon>Solirubrobacterales</taxon>
        <taxon>Paraconexibacteraceae</taxon>
        <taxon>Paraconexibacter</taxon>
    </lineage>
</organism>
<evidence type="ECO:0000256" key="2">
    <source>
        <dbReference type="ARBA" id="ARBA00023002"/>
    </source>
</evidence>
<evidence type="ECO:0000256" key="3">
    <source>
        <dbReference type="ARBA" id="ARBA00023033"/>
    </source>
</evidence>
<keyword evidence="2" id="KW-0560">Oxidoreductase</keyword>
<dbReference type="AlphaFoldDB" id="A0A2T4UK35"/>
<dbReference type="Pfam" id="PF02332">
    <property type="entry name" value="Phenol_Hydrox"/>
    <property type="match status" value="1"/>
</dbReference>
<dbReference type="GO" id="GO:0016709">
    <property type="term" value="F:oxidoreductase activity, acting on paired donors, with incorporation or reduction of molecular oxygen, NAD(P)H as one donor, and incorporation of one atom of oxygen"/>
    <property type="evidence" value="ECO:0007669"/>
    <property type="project" value="InterPro"/>
</dbReference>
<keyword evidence="6" id="KW-1185">Reference proteome</keyword>
<gene>
    <name evidence="5" type="ORF">C7Y72_07855</name>
</gene>
<protein>
    <recommendedName>
        <fullName evidence="1">propane 2-monooxygenase</fullName>
        <ecNumber evidence="1">1.14.13.227</ecNumber>
    </recommendedName>
</protein>
<comment type="caution">
    <text evidence="5">The sequence shown here is derived from an EMBL/GenBank/DDBJ whole genome shotgun (WGS) entry which is preliminary data.</text>
</comment>
<reference evidence="5 6" key="1">
    <citation type="submission" date="2018-03" db="EMBL/GenBank/DDBJ databases">
        <title>Aquarubrobacter algicola gen. nov., sp. nov., a novel actinobacterium isolated from shallow eutrophic lake during the end of cyanobacterial harmful algal blooms.</title>
        <authorList>
            <person name="Chun S.J."/>
        </authorList>
    </citation>
    <scope>NUCLEOTIDE SEQUENCE [LARGE SCALE GENOMIC DNA]</scope>
    <source>
        <strain evidence="5 6">Seoho-28</strain>
    </source>
</reference>
<dbReference type="InterPro" id="IPR012078">
    <property type="entry name" value="MP_mOase_hydro"/>
</dbReference>
<dbReference type="Proteomes" id="UP000240739">
    <property type="component" value="Unassembled WGS sequence"/>
</dbReference>
<dbReference type="InterPro" id="IPR009078">
    <property type="entry name" value="Ferritin-like_SF"/>
</dbReference>
<dbReference type="InterPro" id="IPR003430">
    <property type="entry name" value="Phenol_Hydrox"/>
</dbReference>
<dbReference type="Gene3D" id="1.10.620.20">
    <property type="entry name" value="Ribonucleotide Reductase, subunit A"/>
    <property type="match status" value="1"/>
</dbReference>
<dbReference type="EC" id="1.14.13.227" evidence="1"/>